<protein>
    <submittedName>
        <fullName evidence="2">Uncharacterized protein</fullName>
    </submittedName>
</protein>
<dbReference type="Proteomes" id="UP000240883">
    <property type="component" value="Unassembled WGS sequence"/>
</dbReference>
<name>A0A2T2NQF8_CORCC</name>
<accession>A0A2T2NQF8</accession>
<feature type="compositionally biased region" description="Pro residues" evidence="1">
    <location>
        <begin position="145"/>
        <end position="167"/>
    </location>
</feature>
<sequence length="460" mass="48791">MANNSSNNDSSRRRRPQPVPFSRRQVHQVNRHLVRRDRSRSPGKTGTREPRRSAADRVVPLYVPPNRRRGQQVAGSGQAAGQQQKQQQHRPAQQQQQQHQQSAQVTPTAAAAIPVRAPVAVNRAPASVAAAATITTSTAVASVPAPTPVSSPAPPPAPASRSLPPPPAVAAAFTEREPETFGVLPAETPVIPLLLSAAYKRHPFSPATAATLPTAVSQVAKYRALGLVERALDSAPGAALLSFSPSLSSDLPFSVARVPSFPSPPPFLSSPAGARRAPAGPRTTLLEDVDVYLHATTLEPLVAAPGTGFVSLGDYLSRAGLSHRPSSSLRLRGQAPAWAVALLASRTRLCALSPVASAAGRRLFAGGDVVFAFERRQVPGGTVVLVREESDPAAECHWVDERGFMPAGVGALEELAVVGRLPVAEDWDRLEAQREAAREARKAAGLPEEESECDWEEDEE</sequence>
<evidence type="ECO:0000313" key="2">
    <source>
        <dbReference type="EMBL" id="PSN67644.1"/>
    </source>
</evidence>
<feature type="compositionally biased region" description="Acidic residues" evidence="1">
    <location>
        <begin position="447"/>
        <end position="460"/>
    </location>
</feature>
<feature type="compositionally biased region" description="Low complexity" evidence="1">
    <location>
        <begin position="71"/>
        <end position="109"/>
    </location>
</feature>
<feature type="region of interest" description="Disordered" evidence="1">
    <location>
        <begin position="438"/>
        <end position="460"/>
    </location>
</feature>
<feature type="compositionally biased region" description="Basic and acidic residues" evidence="1">
    <location>
        <begin position="46"/>
        <end position="55"/>
    </location>
</feature>
<gene>
    <name evidence="2" type="ORF">BS50DRAFT_633349</name>
</gene>
<reference evidence="2 3" key="1">
    <citation type="journal article" date="2018" name="Front. Microbiol.">
        <title>Genome-Wide Analysis of Corynespora cassiicola Leaf Fall Disease Putative Effectors.</title>
        <authorList>
            <person name="Lopez D."/>
            <person name="Ribeiro S."/>
            <person name="Label P."/>
            <person name="Fumanal B."/>
            <person name="Venisse J.S."/>
            <person name="Kohler A."/>
            <person name="de Oliveira R.R."/>
            <person name="Labutti K."/>
            <person name="Lipzen A."/>
            <person name="Lail K."/>
            <person name="Bauer D."/>
            <person name="Ohm R.A."/>
            <person name="Barry K.W."/>
            <person name="Spatafora J."/>
            <person name="Grigoriev I.V."/>
            <person name="Martin F.M."/>
            <person name="Pujade-Renaud V."/>
        </authorList>
    </citation>
    <scope>NUCLEOTIDE SEQUENCE [LARGE SCALE GENOMIC DNA]</scope>
    <source>
        <strain evidence="2 3">Philippines</strain>
    </source>
</reference>
<proteinExistence type="predicted"/>
<evidence type="ECO:0000313" key="3">
    <source>
        <dbReference type="Proteomes" id="UP000240883"/>
    </source>
</evidence>
<keyword evidence="3" id="KW-1185">Reference proteome</keyword>
<evidence type="ECO:0000256" key="1">
    <source>
        <dbReference type="SAM" id="MobiDB-lite"/>
    </source>
</evidence>
<feature type="compositionally biased region" description="Basic residues" evidence="1">
    <location>
        <begin position="24"/>
        <end position="38"/>
    </location>
</feature>
<dbReference type="EMBL" id="KZ678134">
    <property type="protein sequence ID" value="PSN67644.1"/>
    <property type="molecule type" value="Genomic_DNA"/>
</dbReference>
<dbReference type="AlphaFoldDB" id="A0A2T2NQF8"/>
<feature type="region of interest" description="Disordered" evidence="1">
    <location>
        <begin position="1"/>
        <end position="109"/>
    </location>
</feature>
<feature type="region of interest" description="Disordered" evidence="1">
    <location>
        <begin position="142"/>
        <end position="167"/>
    </location>
</feature>
<organism evidence="2 3">
    <name type="scientific">Corynespora cassiicola Philippines</name>
    <dbReference type="NCBI Taxonomy" id="1448308"/>
    <lineage>
        <taxon>Eukaryota</taxon>
        <taxon>Fungi</taxon>
        <taxon>Dikarya</taxon>
        <taxon>Ascomycota</taxon>
        <taxon>Pezizomycotina</taxon>
        <taxon>Dothideomycetes</taxon>
        <taxon>Pleosporomycetidae</taxon>
        <taxon>Pleosporales</taxon>
        <taxon>Corynesporascaceae</taxon>
        <taxon>Corynespora</taxon>
    </lineage>
</organism>